<reference evidence="2" key="1">
    <citation type="submission" date="2022-08" db="EMBL/GenBank/DDBJ databases">
        <authorList>
            <person name="Gutierrez-Valencia J."/>
        </authorList>
    </citation>
    <scope>NUCLEOTIDE SEQUENCE</scope>
</reference>
<keyword evidence="3" id="KW-1185">Reference proteome</keyword>
<proteinExistence type="predicted"/>
<protein>
    <submittedName>
        <fullName evidence="2">Uncharacterized protein</fullName>
    </submittedName>
</protein>
<evidence type="ECO:0000256" key="1">
    <source>
        <dbReference type="SAM" id="SignalP"/>
    </source>
</evidence>
<dbReference type="AlphaFoldDB" id="A0AAV0JIP4"/>
<organism evidence="2 3">
    <name type="scientific">Linum tenue</name>
    <dbReference type="NCBI Taxonomy" id="586396"/>
    <lineage>
        <taxon>Eukaryota</taxon>
        <taxon>Viridiplantae</taxon>
        <taxon>Streptophyta</taxon>
        <taxon>Embryophyta</taxon>
        <taxon>Tracheophyta</taxon>
        <taxon>Spermatophyta</taxon>
        <taxon>Magnoliopsida</taxon>
        <taxon>eudicotyledons</taxon>
        <taxon>Gunneridae</taxon>
        <taxon>Pentapetalae</taxon>
        <taxon>rosids</taxon>
        <taxon>fabids</taxon>
        <taxon>Malpighiales</taxon>
        <taxon>Linaceae</taxon>
        <taxon>Linum</taxon>
    </lineage>
</organism>
<keyword evidence="1" id="KW-0732">Signal</keyword>
<dbReference type="EMBL" id="CAMGYJ010000005">
    <property type="protein sequence ID" value="CAI0409808.1"/>
    <property type="molecule type" value="Genomic_DNA"/>
</dbReference>
<feature type="chain" id="PRO_5043931081" evidence="1">
    <location>
        <begin position="29"/>
        <end position="62"/>
    </location>
</feature>
<dbReference type="Proteomes" id="UP001154282">
    <property type="component" value="Unassembled WGS sequence"/>
</dbReference>
<accession>A0AAV0JIP4</accession>
<name>A0AAV0JIP4_9ROSI</name>
<sequence length="62" mass="6984">MCMFLVENRSLTLISILISIMPLFGSDCLDSKALVFPLMCLESSRIMRGSSKNRWHSTGKDC</sequence>
<gene>
    <name evidence="2" type="ORF">LITE_LOCUS14514</name>
</gene>
<comment type="caution">
    <text evidence="2">The sequence shown here is derived from an EMBL/GenBank/DDBJ whole genome shotgun (WGS) entry which is preliminary data.</text>
</comment>
<feature type="signal peptide" evidence="1">
    <location>
        <begin position="1"/>
        <end position="28"/>
    </location>
</feature>
<evidence type="ECO:0000313" key="3">
    <source>
        <dbReference type="Proteomes" id="UP001154282"/>
    </source>
</evidence>
<evidence type="ECO:0000313" key="2">
    <source>
        <dbReference type="EMBL" id="CAI0409808.1"/>
    </source>
</evidence>